<organism evidence="1 2">
    <name type="scientific">Heliobacterium chlorum</name>
    <dbReference type="NCBI Taxonomy" id="2698"/>
    <lineage>
        <taxon>Bacteria</taxon>
        <taxon>Bacillati</taxon>
        <taxon>Bacillota</taxon>
        <taxon>Clostridia</taxon>
        <taxon>Eubacteriales</taxon>
        <taxon>Heliobacteriaceae</taxon>
        <taxon>Heliobacterium</taxon>
    </lineage>
</organism>
<evidence type="ECO:0000313" key="2">
    <source>
        <dbReference type="Proteomes" id="UP000617402"/>
    </source>
</evidence>
<proteinExistence type="predicted"/>
<dbReference type="EMBL" id="JACVHF010000022">
    <property type="protein sequence ID" value="MBC9785990.1"/>
    <property type="molecule type" value="Genomic_DNA"/>
</dbReference>
<reference evidence="1 2" key="1">
    <citation type="submission" date="2020-07" db="EMBL/GenBank/DDBJ databases">
        <title>Draft whole-genome sequence of Heliobacterium chlorum DSM 3682, type strain.</title>
        <authorList>
            <person name="Kyndt J.A."/>
            <person name="Meyer T.E."/>
            <person name="Imhoff J.F."/>
        </authorList>
    </citation>
    <scope>NUCLEOTIDE SEQUENCE [LARGE SCALE GENOMIC DNA]</scope>
    <source>
        <strain evidence="1 2">DSM 3682</strain>
    </source>
</reference>
<protein>
    <submittedName>
        <fullName evidence="1">Uncharacterized protein</fullName>
    </submittedName>
</protein>
<comment type="caution">
    <text evidence="1">The sequence shown here is derived from an EMBL/GenBank/DDBJ whole genome shotgun (WGS) entry which is preliminary data.</text>
</comment>
<name>A0ABR7T5D4_HELCL</name>
<accession>A0ABR7T5D4</accession>
<sequence>MRIFIPWTETTWTVLQYLEDKVLVVANDGRLAGKEIIFPRYHEEYVYLPA</sequence>
<keyword evidence="2" id="KW-1185">Reference proteome</keyword>
<dbReference type="Proteomes" id="UP000617402">
    <property type="component" value="Unassembled WGS sequence"/>
</dbReference>
<dbReference type="RefSeq" id="WP_188041422.1">
    <property type="nucleotide sequence ID" value="NZ_JACVHF010000022.1"/>
</dbReference>
<evidence type="ECO:0000313" key="1">
    <source>
        <dbReference type="EMBL" id="MBC9785990.1"/>
    </source>
</evidence>
<gene>
    <name evidence="1" type="ORF">H1S01_16010</name>
</gene>